<dbReference type="GO" id="GO:0016887">
    <property type="term" value="F:ATP hydrolysis activity"/>
    <property type="evidence" value="ECO:0007669"/>
    <property type="project" value="InterPro"/>
</dbReference>
<protein>
    <recommendedName>
        <fullName evidence="8">ABC transporter domain-containing protein</fullName>
    </recommendedName>
</protein>
<organism evidence="9 10">
    <name type="scientific">Polypedilum vanderplanki</name>
    <name type="common">Sleeping chironomid midge</name>
    <dbReference type="NCBI Taxonomy" id="319348"/>
    <lineage>
        <taxon>Eukaryota</taxon>
        <taxon>Metazoa</taxon>
        <taxon>Ecdysozoa</taxon>
        <taxon>Arthropoda</taxon>
        <taxon>Hexapoda</taxon>
        <taxon>Insecta</taxon>
        <taxon>Pterygota</taxon>
        <taxon>Neoptera</taxon>
        <taxon>Endopterygota</taxon>
        <taxon>Diptera</taxon>
        <taxon>Nematocera</taxon>
        <taxon>Chironomoidea</taxon>
        <taxon>Chironomidae</taxon>
        <taxon>Chironominae</taxon>
        <taxon>Polypedilum</taxon>
        <taxon>Polypedilum</taxon>
    </lineage>
</organism>
<dbReference type="Gene3D" id="3.80.10.10">
    <property type="entry name" value="Ribonuclease Inhibitor"/>
    <property type="match status" value="1"/>
</dbReference>
<sequence length="809" mass="93331">MYKNSIQVRNVYKNYHKKENILNGINLTVKIGEIYALIGASGCGKTTLLNCMMGMYKIDSGKIEIFNQNVEFKKTSKLANSIGFMSQQISFVSQLTIQETLEYFGNLHFITRKALKERILSISELLELPSLKTFVGNLSNSEKRRVSFAATIIHIPKLLILDEPTVGLDLEFGNKIWNFFNEQTSKNNLTILITTHCMNEVAKADCCGFMMNGKLIVEEKPNILLEKFNVETLYEVYYLLCLNSNQYQFICEENDDNALKLECRNTEFYTKFRLSIIKGIIVKDFHRFKRSFTEIFLIFMTMFVLSWLHITLLGQYPDDIKLGIINHENFNCKNETVPNECGNLHFSCSFLGQINGVKKIFYESNQKAFQDFKKSRISSLMIINENFTNSLINKTFGAHDIEVFLDYSKYHFAIHLKIKIFLTLRDYLLNLTKHCEITDYFMNPYKIEEFLSVKSELDFNFSIPYAPNAIILYSTIAIMTCSVLAIIQCRKCGDWNRSLLNGVQITEIVAAIVFQYLIFAFIISMEAIFCLTYIFKIEFFGNVWLAFILIYIYTINAFLFGFNLSLILDDITSAGYLTMCLFSSLNYISGVIWPFESISKIISPFCYIFPSTFSCIALRGIVFKGFAESYTATFIPRGVTTFFPNIIAIRIQETALDTLWGNEFNEFPKLKYLEIIETKLTTISSRLFEKLPYIGFISFSQNLIKYTGYDLFAPVDITKLQELYFNNNICINSGASSQSGIVSVITQLRQQCLRHCATGNIQETICELKDEIEMLIDQMRRIVNDRNDQDERIARLEAELAMRDAKMNL</sequence>
<keyword evidence="10" id="KW-1185">Reference proteome</keyword>
<evidence type="ECO:0000256" key="2">
    <source>
        <dbReference type="ARBA" id="ARBA00022692"/>
    </source>
</evidence>
<dbReference type="Pfam" id="PF12698">
    <property type="entry name" value="ABC2_membrane_3"/>
    <property type="match status" value="1"/>
</dbReference>
<feature type="domain" description="ABC transporter" evidence="8">
    <location>
        <begin position="6"/>
        <end position="237"/>
    </location>
</feature>
<dbReference type="GO" id="GO:0016020">
    <property type="term" value="C:membrane"/>
    <property type="evidence" value="ECO:0007669"/>
    <property type="project" value="UniProtKB-SubCell"/>
</dbReference>
<feature type="transmembrane region" description="Helical" evidence="7">
    <location>
        <begin position="601"/>
        <end position="622"/>
    </location>
</feature>
<evidence type="ECO:0000256" key="5">
    <source>
        <dbReference type="ARBA" id="ARBA00022989"/>
    </source>
</evidence>
<evidence type="ECO:0000313" key="9">
    <source>
        <dbReference type="EMBL" id="KAG5673206.1"/>
    </source>
</evidence>
<keyword evidence="2 7" id="KW-0812">Transmembrane</keyword>
<dbReference type="SUPFAM" id="SSF52058">
    <property type="entry name" value="L domain-like"/>
    <property type="match status" value="1"/>
</dbReference>
<evidence type="ECO:0000256" key="7">
    <source>
        <dbReference type="SAM" id="Phobius"/>
    </source>
</evidence>
<dbReference type="EMBL" id="JADBJN010000003">
    <property type="protein sequence ID" value="KAG5673206.1"/>
    <property type="molecule type" value="Genomic_DNA"/>
</dbReference>
<dbReference type="AlphaFoldDB" id="A0A9J6BVA5"/>
<feature type="transmembrane region" description="Helical" evidence="7">
    <location>
        <begin position="465"/>
        <end position="487"/>
    </location>
</feature>
<dbReference type="SMART" id="SM00382">
    <property type="entry name" value="AAA"/>
    <property type="match status" value="1"/>
</dbReference>
<reference evidence="9" key="1">
    <citation type="submission" date="2021-03" db="EMBL/GenBank/DDBJ databases">
        <title>Chromosome level genome of the anhydrobiotic midge Polypedilum vanderplanki.</title>
        <authorList>
            <person name="Yoshida Y."/>
            <person name="Kikawada T."/>
            <person name="Gusev O."/>
        </authorList>
    </citation>
    <scope>NUCLEOTIDE SEQUENCE</scope>
    <source>
        <strain evidence="9">NIAS01</strain>
        <tissue evidence="9">Whole body or cell culture</tissue>
    </source>
</reference>
<evidence type="ECO:0000259" key="8">
    <source>
        <dbReference type="PROSITE" id="PS50893"/>
    </source>
</evidence>
<name>A0A9J6BVA5_POLVA</name>
<dbReference type="InterPro" id="IPR003593">
    <property type="entry name" value="AAA+_ATPase"/>
</dbReference>
<dbReference type="PANTHER" id="PTHR43038">
    <property type="entry name" value="ATP-BINDING CASSETTE, SUB-FAMILY H, MEMBER 1"/>
    <property type="match status" value="1"/>
</dbReference>
<evidence type="ECO:0000256" key="1">
    <source>
        <dbReference type="ARBA" id="ARBA00004141"/>
    </source>
</evidence>
<keyword evidence="6 7" id="KW-0472">Membrane</keyword>
<feature type="transmembrane region" description="Helical" evidence="7">
    <location>
        <begin position="541"/>
        <end position="562"/>
    </location>
</feature>
<dbReference type="SUPFAM" id="SSF52540">
    <property type="entry name" value="P-loop containing nucleoside triphosphate hydrolases"/>
    <property type="match status" value="1"/>
</dbReference>
<dbReference type="GO" id="GO:0140359">
    <property type="term" value="F:ABC-type transporter activity"/>
    <property type="evidence" value="ECO:0007669"/>
    <property type="project" value="InterPro"/>
</dbReference>
<dbReference type="GO" id="GO:0005524">
    <property type="term" value="F:ATP binding"/>
    <property type="evidence" value="ECO:0007669"/>
    <property type="project" value="UniProtKB-KW"/>
</dbReference>
<dbReference type="InterPro" id="IPR027417">
    <property type="entry name" value="P-loop_NTPase"/>
</dbReference>
<dbReference type="Proteomes" id="UP001107558">
    <property type="component" value="Chromosome 3"/>
</dbReference>
<dbReference type="PANTHER" id="PTHR43038:SF3">
    <property type="entry name" value="ABC TRANSPORTER G FAMILY MEMBER 20 ISOFORM X1"/>
    <property type="match status" value="1"/>
</dbReference>
<proteinExistence type="predicted"/>
<dbReference type="Pfam" id="PF00005">
    <property type="entry name" value="ABC_tran"/>
    <property type="match status" value="1"/>
</dbReference>
<feature type="transmembrane region" description="Helical" evidence="7">
    <location>
        <begin position="508"/>
        <end position="535"/>
    </location>
</feature>
<dbReference type="Gene3D" id="3.40.50.300">
    <property type="entry name" value="P-loop containing nucleotide triphosphate hydrolases"/>
    <property type="match status" value="1"/>
</dbReference>
<evidence type="ECO:0000313" key="10">
    <source>
        <dbReference type="Proteomes" id="UP001107558"/>
    </source>
</evidence>
<evidence type="ECO:0000256" key="6">
    <source>
        <dbReference type="ARBA" id="ARBA00023136"/>
    </source>
</evidence>
<keyword evidence="4" id="KW-0067">ATP-binding</keyword>
<dbReference type="InterPro" id="IPR032675">
    <property type="entry name" value="LRR_dom_sf"/>
</dbReference>
<gene>
    <name evidence="9" type="ORF">PVAND_003272</name>
</gene>
<comment type="subcellular location">
    <subcellularLocation>
        <location evidence="1">Membrane</location>
        <topology evidence="1">Multi-pass membrane protein</topology>
    </subcellularLocation>
</comment>
<dbReference type="OrthoDB" id="6150516at2759"/>
<dbReference type="InterPro" id="IPR013525">
    <property type="entry name" value="ABC2_TM"/>
</dbReference>
<evidence type="ECO:0000256" key="4">
    <source>
        <dbReference type="ARBA" id="ARBA00022840"/>
    </source>
</evidence>
<dbReference type="CDD" id="cd03230">
    <property type="entry name" value="ABC_DR_subfamily_A"/>
    <property type="match status" value="1"/>
</dbReference>
<dbReference type="PROSITE" id="PS50893">
    <property type="entry name" value="ABC_TRANSPORTER_2"/>
    <property type="match status" value="1"/>
</dbReference>
<keyword evidence="3" id="KW-0547">Nucleotide-binding</keyword>
<feature type="transmembrane region" description="Helical" evidence="7">
    <location>
        <begin position="295"/>
        <end position="316"/>
    </location>
</feature>
<keyword evidence="5 7" id="KW-1133">Transmembrane helix</keyword>
<dbReference type="InterPro" id="IPR003439">
    <property type="entry name" value="ABC_transporter-like_ATP-bd"/>
</dbReference>
<evidence type="ECO:0000256" key="3">
    <source>
        <dbReference type="ARBA" id="ARBA00022741"/>
    </source>
</evidence>
<feature type="transmembrane region" description="Helical" evidence="7">
    <location>
        <begin position="574"/>
        <end position="595"/>
    </location>
</feature>
<accession>A0A9J6BVA5</accession>
<comment type="caution">
    <text evidence="9">The sequence shown here is derived from an EMBL/GenBank/DDBJ whole genome shotgun (WGS) entry which is preliminary data.</text>
</comment>